<dbReference type="Proteomes" id="UP000078397">
    <property type="component" value="Unassembled WGS sequence"/>
</dbReference>
<protein>
    <submittedName>
        <fullName evidence="1">Uncharacterized protein</fullName>
    </submittedName>
</protein>
<evidence type="ECO:0000313" key="2">
    <source>
        <dbReference type="Proteomes" id="UP000078397"/>
    </source>
</evidence>
<reference evidence="1 2" key="1">
    <citation type="journal article" date="2016" name="PLoS Pathog.">
        <title>Biosynthesis of antibiotic leucinostatins in bio-control fungus Purpureocillium lilacinum and their inhibition on phytophthora revealed by genome mining.</title>
        <authorList>
            <person name="Wang G."/>
            <person name="Liu Z."/>
            <person name="Lin R."/>
            <person name="Li E."/>
            <person name="Mao Z."/>
            <person name="Ling J."/>
            <person name="Yang Y."/>
            <person name="Yin W.B."/>
            <person name="Xie B."/>
        </authorList>
    </citation>
    <scope>NUCLEOTIDE SEQUENCE [LARGE SCALE GENOMIC DNA]</scope>
    <source>
        <strain evidence="1">170</strain>
    </source>
</reference>
<dbReference type="AlphaFoldDB" id="A0A219AS87"/>
<dbReference type="PROSITE" id="PS51257">
    <property type="entry name" value="PROKAR_LIPOPROTEIN"/>
    <property type="match status" value="1"/>
</dbReference>
<gene>
    <name evidence="1" type="ORF">VFPPC_18686</name>
</gene>
<keyword evidence="2" id="KW-1185">Reference proteome</keyword>
<organism evidence="1 2">
    <name type="scientific">Pochonia chlamydosporia 170</name>
    <dbReference type="NCBI Taxonomy" id="1380566"/>
    <lineage>
        <taxon>Eukaryota</taxon>
        <taxon>Fungi</taxon>
        <taxon>Dikarya</taxon>
        <taxon>Ascomycota</taxon>
        <taxon>Pezizomycotina</taxon>
        <taxon>Sordariomycetes</taxon>
        <taxon>Hypocreomycetidae</taxon>
        <taxon>Hypocreales</taxon>
        <taxon>Clavicipitaceae</taxon>
        <taxon>Pochonia</taxon>
    </lineage>
</organism>
<proteinExistence type="predicted"/>
<evidence type="ECO:0000313" key="1">
    <source>
        <dbReference type="EMBL" id="OWT43587.1"/>
    </source>
</evidence>
<dbReference type="KEGG" id="pchm:VFPPC_18686"/>
<sequence length="113" mass="12437">MFILKPLCVLTLVASYVLYLLTSCNDDIRLSMNWCSYALLASIIVCAFRDHGVYTSCFVGVSKCLNRIATSIQSVFTQWRGLGSSSAVANNEAPSYCAKIIVGRESLNRASRK</sequence>
<comment type="caution">
    <text evidence="1">The sequence shown here is derived from an EMBL/GenBank/DDBJ whole genome shotgun (WGS) entry which is preliminary data.</text>
</comment>
<name>A0A219AS87_METCM</name>
<accession>A0A219AS87</accession>
<dbReference type="RefSeq" id="XP_022285996.1">
    <property type="nucleotide sequence ID" value="XM_022430260.1"/>
</dbReference>
<dbReference type="EMBL" id="LSBJ02000001">
    <property type="protein sequence ID" value="OWT43587.1"/>
    <property type="molecule type" value="Genomic_DNA"/>
</dbReference>
<dbReference type="GeneID" id="33937381"/>